<organism evidence="1">
    <name type="scientific">bioreactor metagenome</name>
    <dbReference type="NCBI Taxonomy" id="1076179"/>
    <lineage>
        <taxon>unclassified sequences</taxon>
        <taxon>metagenomes</taxon>
        <taxon>ecological metagenomes</taxon>
    </lineage>
</organism>
<dbReference type="PANTHER" id="PTHR24222">
    <property type="entry name" value="ABC TRANSPORTER B FAMILY"/>
    <property type="match status" value="1"/>
</dbReference>
<dbReference type="EMBL" id="VSSQ01140345">
    <property type="protein sequence ID" value="MPN62400.1"/>
    <property type="molecule type" value="Genomic_DNA"/>
</dbReference>
<keyword evidence="1" id="KW-0547">Nucleotide-binding</keyword>
<gene>
    <name evidence="1" type="ORF">SDC9_210147</name>
</gene>
<keyword evidence="1" id="KW-0067">ATP-binding</keyword>
<accession>A0A645JH16</accession>
<name>A0A645JH16_9ZZZZ</name>
<reference evidence="1" key="1">
    <citation type="submission" date="2019-08" db="EMBL/GenBank/DDBJ databases">
        <authorList>
            <person name="Kucharzyk K."/>
            <person name="Murdoch R.W."/>
            <person name="Higgins S."/>
            <person name="Loffler F."/>
        </authorList>
    </citation>
    <scope>NUCLEOTIDE SEQUENCE</scope>
</reference>
<sequence length="66" mass="7276">MARLMHGRTSFIIAHRLSTIRDADTILVMRDGDVVEQGNHHDLLAAGGFYADLYNAQFETSIASQG</sequence>
<dbReference type="GO" id="GO:0005886">
    <property type="term" value="C:plasma membrane"/>
    <property type="evidence" value="ECO:0007669"/>
    <property type="project" value="TreeGrafter"/>
</dbReference>
<comment type="caution">
    <text evidence="1">The sequence shown here is derived from an EMBL/GenBank/DDBJ whole genome shotgun (WGS) entry which is preliminary data.</text>
</comment>
<dbReference type="Gene3D" id="3.40.50.300">
    <property type="entry name" value="P-loop containing nucleotide triphosphate hydrolases"/>
    <property type="match status" value="1"/>
</dbReference>
<dbReference type="GO" id="GO:0005524">
    <property type="term" value="F:ATP binding"/>
    <property type="evidence" value="ECO:0007669"/>
    <property type="project" value="UniProtKB-KW"/>
</dbReference>
<dbReference type="AlphaFoldDB" id="A0A645JH16"/>
<dbReference type="InterPro" id="IPR039421">
    <property type="entry name" value="Type_1_exporter"/>
</dbReference>
<dbReference type="GO" id="GO:0042626">
    <property type="term" value="F:ATPase-coupled transmembrane transporter activity"/>
    <property type="evidence" value="ECO:0007669"/>
    <property type="project" value="TreeGrafter"/>
</dbReference>
<dbReference type="PANTHER" id="PTHR24222:SF76">
    <property type="entry name" value="MYCOBACTIN IMPORT ATP-BINDING_PERMEASE PROTEIN IRTB"/>
    <property type="match status" value="1"/>
</dbReference>
<dbReference type="SUPFAM" id="SSF52540">
    <property type="entry name" value="P-loop containing nucleoside triphosphate hydrolases"/>
    <property type="match status" value="1"/>
</dbReference>
<proteinExistence type="predicted"/>
<dbReference type="InterPro" id="IPR027417">
    <property type="entry name" value="P-loop_NTPase"/>
</dbReference>
<evidence type="ECO:0000313" key="1">
    <source>
        <dbReference type="EMBL" id="MPN62400.1"/>
    </source>
</evidence>
<protein>
    <submittedName>
        <fullName evidence="1">Putative ABC transporter ATP-binding protein</fullName>
    </submittedName>
</protein>